<evidence type="ECO:0000259" key="2">
    <source>
        <dbReference type="PROSITE" id="PS50878"/>
    </source>
</evidence>
<dbReference type="EMBL" id="FTOV01000006">
    <property type="protein sequence ID" value="SIT08934.1"/>
    <property type="molecule type" value="Genomic_DNA"/>
</dbReference>
<evidence type="ECO:0000256" key="1">
    <source>
        <dbReference type="ARBA" id="ARBA00034120"/>
    </source>
</evidence>
<sequence length="606" mass="72640">MTICQYLYNMRKHLPEFLFNYNMKNFNYFFNEDTIIKAVFKLRVKLARSRSKKHLLHLLTSNQKYNYNKKSEQKNDFEKYNYDLIKKLQEITPPRKKWVDLGSDHRKKRNSQETLATPYKNFYSLIKTYKKYKAKNSQDQWFINLNNFVSEILENVIREDYNIMAPIVFPKLKDKKIYNDINVCRPICMFSLKDRIILSITNKFLTQLFDSFFEDSSFAFRSKKNVKNLTVSHHDCITNILEYRNKHLNEDLFVVECDMEKFYDTVNHKITLNLFNQLIKKSKEKYPSLKLDVPINIFKKYLDCYAFNFNVPSSEDENYWKSYNIDKGLFKWIDENELKKYYTEKDEVRLGVPQGGALSGLIANIYLNEADIKLNNNKILYQRFCDDMIIISNKLEYVNTAKLVYINALQSLNLFPHNFREQDELLTINENKLNFKNYWKGKSKGPFKWNSIENGGIPWIGFVGYEIDYKGNIRVRKSSLKKELNKQKKITQEITNVIKTHRRKPIGTASESAINRLIGMSVGRIKMHNFEMISTDLSWRNGFRELFNNPHSKKQINLLDMRRKKQYYRLLKKIQIEEENISENSKRQIIKYDKPFSYFYQILERK</sequence>
<keyword evidence="3" id="KW-0695">RNA-directed DNA polymerase</keyword>
<evidence type="ECO:0000313" key="4">
    <source>
        <dbReference type="Proteomes" id="UP000185781"/>
    </source>
</evidence>
<comment type="similarity">
    <text evidence="1">Belongs to the bacterial reverse transcriptase family.</text>
</comment>
<proteinExistence type="inferred from homology"/>
<name>A0A1N7PED9_9FLAO</name>
<dbReference type="InterPro" id="IPR043502">
    <property type="entry name" value="DNA/RNA_pol_sf"/>
</dbReference>
<dbReference type="AlphaFoldDB" id="A0A1N7PED9"/>
<dbReference type="PANTHER" id="PTHR34047">
    <property type="entry name" value="NUCLEAR INTRON MATURASE 1, MITOCHONDRIAL-RELATED"/>
    <property type="match status" value="1"/>
</dbReference>
<organism evidence="3 4">
    <name type="scientific">Chryseobacterium gambrini</name>
    <dbReference type="NCBI Taxonomy" id="373672"/>
    <lineage>
        <taxon>Bacteria</taxon>
        <taxon>Pseudomonadati</taxon>
        <taxon>Bacteroidota</taxon>
        <taxon>Flavobacteriia</taxon>
        <taxon>Flavobacteriales</taxon>
        <taxon>Weeksellaceae</taxon>
        <taxon>Chryseobacterium group</taxon>
        <taxon>Chryseobacterium</taxon>
    </lineage>
</organism>
<reference evidence="3 4" key="1">
    <citation type="submission" date="2017-01" db="EMBL/GenBank/DDBJ databases">
        <authorList>
            <person name="Mah S.A."/>
            <person name="Swanson W.J."/>
            <person name="Moy G.W."/>
            <person name="Vacquier V.D."/>
        </authorList>
    </citation>
    <scope>NUCLEOTIDE SEQUENCE [LARGE SCALE GENOMIC DNA]</scope>
    <source>
        <strain evidence="3 4">DSM 18014</strain>
    </source>
</reference>
<dbReference type="InterPro" id="IPR000477">
    <property type="entry name" value="RT_dom"/>
</dbReference>
<dbReference type="Proteomes" id="UP000185781">
    <property type="component" value="Unassembled WGS sequence"/>
</dbReference>
<feature type="domain" description="Reverse transcriptase" evidence="2">
    <location>
        <begin position="151"/>
        <end position="464"/>
    </location>
</feature>
<dbReference type="InterPro" id="IPR051083">
    <property type="entry name" value="GrpII_Intron_Splice-Mob/Def"/>
</dbReference>
<gene>
    <name evidence="3" type="ORF">SAMN05421785_106192</name>
</gene>
<dbReference type="STRING" id="373672.SAMN05421785_106192"/>
<keyword evidence="3" id="KW-0548">Nucleotidyltransferase</keyword>
<dbReference type="PROSITE" id="PS50878">
    <property type="entry name" value="RT_POL"/>
    <property type="match status" value="1"/>
</dbReference>
<keyword evidence="3" id="KW-0808">Transferase</keyword>
<dbReference type="SUPFAM" id="SSF56672">
    <property type="entry name" value="DNA/RNA polymerases"/>
    <property type="match status" value="1"/>
</dbReference>
<dbReference type="Pfam" id="PF00078">
    <property type="entry name" value="RVT_1"/>
    <property type="match status" value="1"/>
</dbReference>
<accession>A0A1N7PED9</accession>
<protein>
    <submittedName>
        <fullName evidence="3">Reverse transcriptase (RNA-dependent DNA polymerase)</fullName>
    </submittedName>
</protein>
<dbReference type="GO" id="GO:0003964">
    <property type="term" value="F:RNA-directed DNA polymerase activity"/>
    <property type="evidence" value="ECO:0007669"/>
    <property type="project" value="UniProtKB-KW"/>
</dbReference>
<dbReference type="PANTHER" id="PTHR34047:SF8">
    <property type="entry name" value="PROTEIN YKFC"/>
    <property type="match status" value="1"/>
</dbReference>
<evidence type="ECO:0000313" key="3">
    <source>
        <dbReference type="EMBL" id="SIT08934.1"/>
    </source>
</evidence>